<evidence type="ECO:0000313" key="14">
    <source>
        <dbReference type="Proteomes" id="UP001474421"/>
    </source>
</evidence>
<dbReference type="GO" id="GO:0051603">
    <property type="term" value="P:proteolysis involved in protein catabolic process"/>
    <property type="evidence" value="ECO:0007669"/>
    <property type="project" value="InterPro"/>
</dbReference>
<gene>
    <name evidence="13" type="ORF">NXF25_021799</name>
</gene>
<comment type="subcellular location">
    <subcellularLocation>
        <location evidence="2">Nucleus</location>
    </subcellularLocation>
</comment>
<dbReference type="Gene3D" id="3.60.20.10">
    <property type="entry name" value="Glutamine Phosphoribosylpyrophosphate, subunit 1, domain 1"/>
    <property type="match status" value="1"/>
</dbReference>
<dbReference type="GO" id="GO:0005839">
    <property type="term" value="C:proteasome core complex"/>
    <property type="evidence" value="ECO:0007669"/>
    <property type="project" value="InterPro"/>
</dbReference>
<feature type="region of interest" description="Disordered" evidence="12">
    <location>
        <begin position="553"/>
        <end position="577"/>
    </location>
</feature>
<evidence type="ECO:0000256" key="4">
    <source>
        <dbReference type="ARBA" id="ARBA00022490"/>
    </source>
</evidence>
<evidence type="ECO:0000256" key="9">
    <source>
        <dbReference type="ARBA" id="ARBA00023145"/>
    </source>
</evidence>
<keyword evidence="6" id="KW-0888">Threonine protease</keyword>
<comment type="catalytic activity">
    <reaction evidence="1">
        <text>Cleavage of peptide bonds with very broad specificity.</text>
        <dbReference type="EC" id="3.4.25.1"/>
    </reaction>
</comment>
<evidence type="ECO:0000256" key="8">
    <source>
        <dbReference type="ARBA" id="ARBA00022942"/>
    </source>
</evidence>
<dbReference type="FunFam" id="3.60.20.10:FF:000010">
    <property type="entry name" value="Proteasome subunit beta type-1"/>
    <property type="match status" value="1"/>
</dbReference>
<dbReference type="SUPFAM" id="SSF56235">
    <property type="entry name" value="N-terminal nucleophile aminohydrolases (Ntn hydrolases)"/>
    <property type="match status" value="1"/>
</dbReference>
<dbReference type="PANTHER" id="PTHR32194:SF14">
    <property type="entry name" value="PROTEASOME SUBUNIT BETA"/>
    <property type="match status" value="1"/>
</dbReference>
<evidence type="ECO:0000256" key="10">
    <source>
        <dbReference type="ARBA" id="ARBA00023242"/>
    </source>
</evidence>
<dbReference type="AlphaFoldDB" id="A0AAW1B937"/>
<sequence>MRAWRSFPMDHPDSSPLSCLEGGSGRSAEGKTELALCRRKSRSGSLWLQRLHQRKHRSKPSGKVWAAVRGSLTWAGGGGLGDLEGPLHPRTPCAVPCASAFLRQCRVRSKMAAAMAMTGTAAGPSLGLSGGCPDWTHQAESTGTTIMAVEFEGGVVIGADSRTTTGSYIANRVTDKLTQIHDRIFCCRSGSAADTQAIADAVAYQLGFHSIELDQQPLVHTAANLFKEMCYRYREDLTAGILVAGWDRRKGGQVYSVPMGGMMVRQPFSIGGSGSSYIYGFVDVSYKPGMSKEECLTFTANALALAMDRDGSSGGVIRLAAITKDGVERKAGSAYSSLHCPDCHPAVITLGWGGHTPFGVHAAPPYSGRDQEVRPNGRSLSREGLCFLLLLQQEGRGGLALLQVAFSLAALNRSCSLFSHPPHPLPSAREPLELGLGAMLVLLSGGLEEACRSNSPLGRSTEGKRRLGGTFYSWAASAQRPCLPASPEDQLVESLSESSWWRKETRALQLKYARPLCGSPSLLVDGVDLARPAATSGPSAEAAGGWEREVRAWPPPLPGRLEGGRHPPPYLPGSLPGPSCRPAATVRVGRVESSWGAWSPSWGVRAEREAPAGQERSGGAAVPSGLLPIPLRLGRGVEEPKPGNYRERAGGGGGCPRAAAAPGRGSAPEKTGLPRPPERSPPPAA</sequence>
<dbReference type="Proteomes" id="UP001474421">
    <property type="component" value="Unassembled WGS sequence"/>
</dbReference>
<dbReference type="PANTHER" id="PTHR32194">
    <property type="entry name" value="METALLOPROTEASE TLDD"/>
    <property type="match status" value="1"/>
</dbReference>
<evidence type="ECO:0000256" key="5">
    <source>
        <dbReference type="ARBA" id="ARBA00022670"/>
    </source>
</evidence>
<keyword evidence="9" id="KW-0865">Zymogen</keyword>
<dbReference type="InterPro" id="IPR029055">
    <property type="entry name" value="Ntn_hydrolases_N"/>
</dbReference>
<keyword evidence="4" id="KW-0963">Cytoplasm</keyword>
<evidence type="ECO:0000256" key="3">
    <source>
        <dbReference type="ARBA" id="ARBA00012039"/>
    </source>
</evidence>
<accession>A0AAW1B937</accession>
<organism evidence="13 14">
    <name type="scientific">Crotalus adamanteus</name>
    <name type="common">Eastern diamondback rattlesnake</name>
    <dbReference type="NCBI Taxonomy" id="8729"/>
    <lineage>
        <taxon>Eukaryota</taxon>
        <taxon>Metazoa</taxon>
        <taxon>Chordata</taxon>
        <taxon>Craniata</taxon>
        <taxon>Vertebrata</taxon>
        <taxon>Euteleostomi</taxon>
        <taxon>Lepidosauria</taxon>
        <taxon>Squamata</taxon>
        <taxon>Bifurcata</taxon>
        <taxon>Unidentata</taxon>
        <taxon>Episquamata</taxon>
        <taxon>Toxicofera</taxon>
        <taxon>Serpentes</taxon>
        <taxon>Colubroidea</taxon>
        <taxon>Viperidae</taxon>
        <taxon>Crotalinae</taxon>
        <taxon>Crotalus</taxon>
    </lineage>
</organism>
<dbReference type="GO" id="GO:0005737">
    <property type="term" value="C:cytoplasm"/>
    <property type="evidence" value="ECO:0007669"/>
    <property type="project" value="TreeGrafter"/>
</dbReference>
<evidence type="ECO:0000256" key="1">
    <source>
        <dbReference type="ARBA" id="ARBA00001198"/>
    </source>
</evidence>
<keyword evidence="14" id="KW-1185">Reference proteome</keyword>
<dbReference type="InterPro" id="IPR016050">
    <property type="entry name" value="Proteasome_bsu_CS"/>
</dbReference>
<dbReference type="GO" id="GO:0004298">
    <property type="term" value="F:threonine-type endopeptidase activity"/>
    <property type="evidence" value="ECO:0007669"/>
    <property type="project" value="UniProtKB-KW"/>
</dbReference>
<reference evidence="13 14" key="1">
    <citation type="journal article" date="2024" name="Proc. Natl. Acad. Sci. U.S.A.">
        <title>The genetic regulatory architecture and epigenomic basis for age-related changes in rattlesnake venom.</title>
        <authorList>
            <person name="Hogan M.P."/>
            <person name="Holding M.L."/>
            <person name="Nystrom G.S."/>
            <person name="Colston T.J."/>
            <person name="Bartlett D.A."/>
            <person name="Mason A.J."/>
            <person name="Ellsworth S.A."/>
            <person name="Rautsaw R.M."/>
            <person name="Lawrence K.C."/>
            <person name="Strickland J.L."/>
            <person name="He B."/>
            <person name="Fraser P."/>
            <person name="Margres M.J."/>
            <person name="Gilbert D.M."/>
            <person name="Gibbs H.L."/>
            <person name="Parkinson C.L."/>
            <person name="Rokyta D.R."/>
        </authorList>
    </citation>
    <scope>NUCLEOTIDE SEQUENCE [LARGE SCALE GENOMIC DNA]</scope>
    <source>
        <strain evidence="13">DRR0105</strain>
    </source>
</reference>
<comment type="caution">
    <text evidence="13">The sequence shown here is derived from an EMBL/GenBank/DDBJ whole genome shotgun (WGS) entry which is preliminary data.</text>
</comment>
<dbReference type="CDD" id="cd03762">
    <property type="entry name" value="proteasome_beta_type_6"/>
    <property type="match status" value="1"/>
</dbReference>
<feature type="region of interest" description="Disordered" evidence="12">
    <location>
        <begin position="603"/>
        <end position="685"/>
    </location>
</feature>
<dbReference type="GO" id="GO:0005634">
    <property type="term" value="C:nucleus"/>
    <property type="evidence" value="ECO:0007669"/>
    <property type="project" value="UniProtKB-SubCell"/>
</dbReference>
<feature type="region of interest" description="Disordered" evidence="12">
    <location>
        <begin position="1"/>
        <end position="27"/>
    </location>
</feature>
<dbReference type="EMBL" id="JAOTOJ010000008">
    <property type="protein sequence ID" value="KAK9398438.1"/>
    <property type="molecule type" value="Genomic_DNA"/>
</dbReference>
<feature type="compositionally biased region" description="Low complexity" evidence="12">
    <location>
        <begin position="656"/>
        <end position="668"/>
    </location>
</feature>
<keyword evidence="7" id="KW-0378">Hydrolase</keyword>
<name>A0AAW1B937_CROAD</name>
<feature type="active site" description="Nucleophile" evidence="11">
    <location>
        <position position="144"/>
    </location>
</feature>
<feature type="compositionally biased region" description="Basic and acidic residues" evidence="12">
    <location>
        <begin position="635"/>
        <end position="649"/>
    </location>
</feature>
<keyword evidence="5" id="KW-0645">Protease</keyword>
<evidence type="ECO:0000256" key="2">
    <source>
        <dbReference type="ARBA" id="ARBA00004123"/>
    </source>
</evidence>
<dbReference type="InterPro" id="IPR023333">
    <property type="entry name" value="Proteasome_suB-type"/>
</dbReference>
<feature type="compositionally biased region" description="Low complexity" evidence="12">
    <location>
        <begin position="625"/>
        <end position="634"/>
    </location>
</feature>
<dbReference type="EC" id="3.4.25.1" evidence="3"/>
<evidence type="ECO:0000256" key="6">
    <source>
        <dbReference type="ARBA" id="ARBA00022698"/>
    </source>
</evidence>
<dbReference type="InterPro" id="IPR001353">
    <property type="entry name" value="Proteasome_sua/b"/>
</dbReference>
<dbReference type="Pfam" id="PF00227">
    <property type="entry name" value="Proteasome"/>
    <property type="match status" value="1"/>
</dbReference>
<evidence type="ECO:0000256" key="11">
    <source>
        <dbReference type="PIRSR" id="PIRSR600243-1"/>
    </source>
</evidence>
<dbReference type="PROSITE" id="PS51476">
    <property type="entry name" value="PROTEASOME_BETA_2"/>
    <property type="match status" value="1"/>
</dbReference>
<dbReference type="InterPro" id="IPR000243">
    <property type="entry name" value="Pept_T1A_subB"/>
</dbReference>
<protein>
    <recommendedName>
        <fullName evidence="3">proteasome endopeptidase complex</fullName>
        <ecNumber evidence="3">3.4.25.1</ecNumber>
    </recommendedName>
</protein>
<keyword evidence="10" id="KW-0539">Nucleus</keyword>
<evidence type="ECO:0000313" key="13">
    <source>
        <dbReference type="EMBL" id="KAK9398438.1"/>
    </source>
</evidence>
<evidence type="ECO:0000256" key="7">
    <source>
        <dbReference type="ARBA" id="ARBA00022801"/>
    </source>
</evidence>
<proteinExistence type="predicted"/>
<dbReference type="PRINTS" id="PR00141">
    <property type="entry name" value="PROTEASOME"/>
</dbReference>
<dbReference type="PROSITE" id="PS00854">
    <property type="entry name" value="PROTEASOME_BETA_1"/>
    <property type="match status" value="1"/>
</dbReference>
<evidence type="ECO:0000256" key="12">
    <source>
        <dbReference type="SAM" id="MobiDB-lite"/>
    </source>
</evidence>
<keyword evidence="8 13" id="KW-0647">Proteasome</keyword>